<keyword evidence="10" id="KW-1185">Reference proteome</keyword>
<keyword evidence="4" id="KW-0249">Electron transport</keyword>
<dbReference type="GeneID" id="24893239"/>
<dbReference type="PANTHER" id="PTHR43819:SF1">
    <property type="entry name" value="ARCHAEAL-TYPE GLUTAMATE SYNTHASE [NADPH]"/>
    <property type="match status" value="1"/>
</dbReference>
<dbReference type="PROSITE" id="PS50903">
    <property type="entry name" value="RUBREDOXIN_LIKE"/>
    <property type="match status" value="1"/>
</dbReference>
<evidence type="ECO:0000256" key="2">
    <source>
        <dbReference type="ARBA" id="ARBA00022448"/>
    </source>
</evidence>
<dbReference type="EC" id="1.4.1.13" evidence="7"/>
<dbReference type="AlphaFoldDB" id="A0A0E3SR88"/>
<dbReference type="STRING" id="1434104.MCMEM_0725"/>
<dbReference type="PIRSF" id="PIRSF006429">
    <property type="entry name" value="GOGAT_lg_2"/>
    <property type="match status" value="1"/>
</dbReference>
<proteinExistence type="inferred from homology"/>
<keyword evidence="3" id="KW-0479">Metal-binding</keyword>
<dbReference type="SUPFAM" id="SSF57802">
    <property type="entry name" value="Rubredoxin-like"/>
    <property type="match status" value="1"/>
</dbReference>
<organism evidence="9 10">
    <name type="scientific">Methanococcoides methylutens MM1</name>
    <dbReference type="NCBI Taxonomy" id="1434104"/>
    <lineage>
        <taxon>Archaea</taxon>
        <taxon>Methanobacteriati</taxon>
        <taxon>Methanobacteriota</taxon>
        <taxon>Stenosarchaea group</taxon>
        <taxon>Methanomicrobia</taxon>
        <taxon>Methanosarcinales</taxon>
        <taxon>Methanosarcinaceae</taxon>
        <taxon>Methanococcoides</taxon>
    </lineage>
</organism>
<sequence>MTEYRCDVCGAFEYDDSRGDSNTGVKPGTKPEDFPDDWRCPICGADKDHQKPVEKKEVEEITSQEIVTCPKCGRKSKVTVSEFEKIDISGYLGEWKRTSDTTELYMEDIHKISVSGESILEPMRTKQDVLSWNDILIKGAQLAKIPLNEDETVNTKTTIGPKAKTPLVIETPVFITHMSYGALSKEIKQSLAMGSAAVKTAMCSGEGGILKESMEKAHKYIFEYVPNRYSVTEDNLKKVDAIEIKIGQSAKAGMGGHLPAEKVTQELSEIRGFPEGTDIVSPAHFDDIRNKDDLKAKVKWLRETSGGKPIGIKVAAGNIEADLEVAVYAEPDFITIDGRPGATAAALKFVKNSTSIPTIFALYRARKFLDEKGIKDISLIITGGLRVSSDFAKALALGADAIAIGTAALMACACQQYRQCDTGKCPVGVTTQDPELRARLKIDISAKKLENFLRVSTQELENFARLTGNDDVHKLSINDLCTTNSEISNHTQIEHV</sequence>
<evidence type="ECO:0000313" key="10">
    <source>
        <dbReference type="Proteomes" id="UP000033048"/>
    </source>
</evidence>
<dbReference type="EMBL" id="CP009518">
    <property type="protein sequence ID" value="AKB84778.1"/>
    <property type="molecule type" value="Genomic_DNA"/>
</dbReference>
<reference evidence="9 10" key="1">
    <citation type="submission" date="2014-07" db="EMBL/GenBank/DDBJ databases">
        <title>Methanogenic archaea and the global carbon cycle.</title>
        <authorList>
            <person name="Henriksen J.R."/>
            <person name="Luke J."/>
            <person name="Reinhart S."/>
            <person name="Benedict M.N."/>
            <person name="Youngblut N.D."/>
            <person name="Metcalf M.E."/>
            <person name="Whitaker R.J."/>
            <person name="Metcalf W.W."/>
        </authorList>
    </citation>
    <scope>NUCLEOTIDE SEQUENCE [LARGE SCALE GENOMIC DNA]</scope>
    <source>
        <strain evidence="9 10">MM1</strain>
    </source>
</reference>
<gene>
    <name evidence="9" type="ORF">MCMEM_0725</name>
</gene>
<dbReference type="KEGG" id="mmet:MCMEM_0725"/>
<dbReference type="Gene3D" id="3.20.20.70">
    <property type="entry name" value="Aldolase class I"/>
    <property type="match status" value="1"/>
</dbReference>
<evidence type="ECO:0000259" key="8">
    <source>
        <dbReference type="PROSITE" id="PS50903"/>
    </source>
</evidence>
<evidence type="ECO:0000256" key="5">
    <source>
        <dbReference type="ARBA" id="ARBA00023002"/>
    </source>
</evidence>
<keyword evidence="7" id="KW-0285">Flavoprotein</keyword>
<dbReference type="Gene3D" id="2.20.28.10">
    <property type="match status" value="1"/>
</dbReference>
<keyword evidence="2" id="KW-0813">Transport</keyword>
<evidence type="ECO:0000256" key="1">
    <source>
        <dbReference type="ARBA" id="ARBA00009716"/>
    </source>
</evidence>
<dbReference type="Pfam" id="PF00301">
    <property type="entry name" value="Rubredoxin"/>
    <property type="match status" value="1"/>
</dbReference>
<evidence type="ECO:0000256" key="7">
    <source>
        <dbReference type="PIRNR" id="PIRNR006429"/>
    </source>
</evidence>
<comment type="similarity">
    <text evidence="1 7">Belongs to the glutamate synthase family.</text>
</comment>
<dbReference type="GO" id="GO:0004355">
    <property type="term" value="F:glutamate synthase (NADPH) activity"/>
    <property type="evidence" value="ECO:0007669"/>
    <property type="project" value="UniProtKB-EC"/>
</dbReference>
<dbReference type="InterPro" id="IPR002932">
    <property type="entry name" value="Glu_synthdom"/>
</dbReference>
<evidence type="ECO:0000256" key="6">
    <source>
        <dbReference type="ARBA" id="ARBA00023004"/>
    </source>
</evidence>
<dbReference type="PATRIC" id="fig|1434104.5.peg.782"/>
<dbReference type="CDD" id="cd00730">
    <property type="entry name" value="rubredoxin"/>
    <property type="match status" value="1"/>
</dbReference>
<keyword evidence="5 7" id="KW-0560">Oxidoreductase</keyword>
<dbReference type="PIRSF" id="PIRSF500061">
    <property type="entry name" value="GOGAT_lg2_archl"/>
    <property type="match status" value="1"/>
</dbReference>
<dbReference type="OrthoDB" id="2837at2157"/>
<dbReference type="HOGENOM" id="CLU_023342_0_1_2"/>
<dbReference type="GO" id="GO:0005506">
    <property type="term" value="F:iron ion binding"/>
    <property type="evidence" value="ECO:0007669"/>
    <property type="project" value="InterPro"/>
</dbReference>
<keyword evidence="7" id="KW-0521">NADP</keyword>
<dbReference type="CDD" id="cd02808">
    <property type="entry name" value="GltS_FMN"/>
    <property type="match status" value="1"/>
</dbReference>
<feature type="domain" description="Rubredoxin-like" evidence="8">
    <location>
        <begin position="1"/>
        <end position="53"/>
    </location>
</feature>
<keyword evidence="7" id="KW-0314">Glutamate biosynthesis</keyword>
<protein>
    <recommendedName>
        <fullName evidence="7">Archaeal glutamate synthase [NADPH]</fullName>
        <ecNumber evidence="7">1.4.1.13</ecNumber>
    </recommendedName>
</protein>
<comment type="cofactor">
    <cofactor evidence="7">
        <name>FMN</name>
        <dbReference type="ChEBI" id="CHEBI:58210"/>
    </cofactor>
</comment>
<dbReference type="PANTHER" id="PTHR43819">
    <property type="entry name" value="ARCHAEAL-TYPE GLUTAMATE SYNTHASE [NADPH]"/>
    <property type="match status" value="1"/>
</dbReference>
<evidence type="ECO:0000256" key="3">
    <source>
        <dbReference type="ARBA" id="ARBA00022723"/>
    </source>
</evidence>
<dbReference type="InterPro" id="IPR024188">
    <property type="entry name" value="GltB"/>
</dbReference>
<dbReference type="InterPro" id="IPR013785">
    <property type="entry name" value="Aldolase_TIM"/>
</dbReference>
<keyword evidence="6" id="KW-0408">Iron</keyword>
<evidence type="ECO:0000313" key="9">
    <source>
        <dbReference type="EMBL" id="AKB84778.1"/>
    </source>
</evidence>
<evidence type="ECO:0000256" key="4">
    <source>
        <dbReference type="ARBA" id="ARBA00022982"/>
    </source>
</evidence>
<name>A0A0E3SR88_METMT</name>
<dbReference type="InterPro" id="IPR024935">
    <property type="entry name" value="Rubredoxin_dom"/>
</dbReference>
<accession>A0A0E3SR88</accession>
<dbReference type="GO" id="GO:0006537">
    <property type="term" value="P:glutamate biosynthetic process"/>
    <property type="evidence" value="ECO:0007669"/>
    <property type="project" value="UniProtKB-KW"/>
</dbReference>
<dbReference type="RefSeq" id="WP_048204950.1">
    <property type="nucleotide sequence ID" value="NZ_CP009518.1"/>
</dbReference>
<dbReference type="Pfam" id="PF01645">
    <property type="entry name" value="Glu_synthase"/>
    <property type="match status" value="1"/>
</dbReference>
<comment type="catalytic activity">
    <reaction evidence="7">
        <text>2 L-glutamate + NADP(+) = L-glutamine + 2-oxoglutarate + NADPH + H(+)</text>
        <dbReference type="Rhea" id="RHEA:15501"/>
        <dbReference type="ChEBI" id="CHEBI:15378"/>
        <dbReference type="ChEBI" id="CHEBI:16810"/>
        <dbReference type="ChEBI" id="CHEBI:29985"/>
        <dbReference type="ChEBI" id="CHEBI:57783"/>
        <dbReference type="ChEBI" id="CHEBI:58349"/>
        <dbReference type="ChEBI" id="CHEBI:58359"/>
        <dbReference type="EC" id="1.4.1.13"/>
    </reaction>
</comment>
<dbReference type="SUPFAM" id="SSF51395">
    <property type="entry name" value="FMN-linked oxidoreductases"/>
    <property type="match status" value="1"/>
</dbReference>
<dbReference type="InterPro" id="IPR024934">
    <property type="entry name" value="Rubredoxin-like_dom"/>
</dbReference>
<dbReference type="InterPro" id="IPR043578">
    <property type="entry name" value="GltB_archl_type"/>
</dbReference>
<dbReference type="Proteomes" id="UP000033048">
    <property type="component" value="Chromosome"/>
</dbReference>
<keyword evidence="7" id="KW-0288">FMN</keyword>
<keyword evidence="7" id="KW-0028">Amino-acid biosynthesis</keyword>